<protein>
    <submittedName>
        <fullName evidence="1">Uncharacterized protein</fullName>
    </submittedName>
</protein>
<accession>A0A0A8Z9W9</accession>
<organism evidence="1">
    <name type="scientific">Arundo donax</name>
    <name type="common">Giant reed</name>
    <name type="synonym">Donax arundinaceus</name>
    <dbReference type="NCBI Taxonomy" id="35708"/>
    <lineage>
        <taxon>Eukaryota</taxon>
        <taxon>Viridiplantae</taxon>
        <taxon>Streptophyta</taxon>
        <taxon>Embryophyta</taxon>
        <taxon>Tracheophyta</taxon>
        <taxon>Spermatophyta</taxon>
        <taxon>Magnoliopsida</taxon>
        <taxon>Liliopsida</taxon>
        <taxon>Poales</taxon>
        <taxon>Poaceae</taxon>
        <taxon>PACMAD clade</taxon>
        <taxon>Arundinoideae</taxon>
        <taxon>Arundineae</taxon>
        <taxon>Arundo</taxon>
    </lineage>
</organism>
<sequence length="31" mass="3504">MTNIRHPQFSRGPRCILKILASGTFRSCSLL</sequence>
<dbReference type="AlphaFoldDB" id="A0A0A8Z9W9"/>
<proteinExistence type="predicted"/>
<evidence type="ECO:0000313" key="1">
    <source>
        <dbReference type="EMBL" id="JAD36204.1"/>
    </source>
</evidence>
<reference evidence="1" key="1">
    <citation type="submission" date="2014-09" db="EMBL/GenBank/DDBJ databases">
        <authorList>
            <person name="Magalhaes I.L.F."/>
            <person name="Oliveira U."/>
            <person name="Santos F.R."/>
            <person name="Vidigal T.H.D.A."/>
            <person name="Brescovit A.D."/>
            <person name="Santos A.J."/>
        </authorList>
    </citation>
    <scope>NUCLEOTIDE SEQUENCE</scope>
    <source>
        <tissue evidence="1">Shoot tissue taken approximately 20 cm above the soil surface</tissue>
    </source>
</reference>
<dbReference type="EMBL" id="GBRH01261691">
    <property type="protein sequence ID" value="JAD36204.1"/>
    <property type="molecule type" value="Transcribed_RNA"/>
</dbReference>
<name>A0A0A8Z9W9_ARUDO</name>
<reference evidence="1" key="2">
    <citation type="journal article" date="2015" name="Data Brief">
        <title>Shoot transcriptome of the giant reed, Arundo donax.</title>
        <authorList>
            <person name="Barrero R.A."/>
            <person name="Guerrero F.D."/>
            <person name="Moolhuijzen P."/>
            <person name="Goolsby J.A."/>
            <person name="Tidwell J."/>
            <person name="Bellgard S.E."/>
            <person name="Bellgard M.I."/>
        </authorList>
    </citation>
    <scope>NUCLEOTIDE SEQUENCE</scope>
    <source>
        <tissue evidence="1">Shoot tissue taken approximately 20 cm above the soil surface</tissue>
    </source>
</reference>